<dbReference type="GO" id="GO:0000155">
    <property type="term" value="F:phosphorelay sensor kinase activity"/>
    <property type="evidence" value="ECO:0007669"/>
    <property type="project" value="InterPro"/>
</dbReference>
<sequence length="508" mass="54150">MNTANLDPGDGTALSRSGTLKRASDALRLVIAGLLLVGGPTMGLGREAPSLFFFTAACYLAVAVALTVWPSATLAGAHKAVAAAVVDALAFAVLLATSGGYASGLPTLLFVLVVVAALEAVPKIALFHAAVAALALLGENLWRLWQGWAATDPFLVGAAGGALFVAAWLAQRLGTRLRQTEAAHQAQQALLAWQRTVNDRIVQELADGVLWVDAQGVVRYASPRVVAWLGEDPSDKPLTEVLPEPIHPGEERWWRQNGRLWRLKGGMPDRNGVWLLFLSDFAGVQRAFRQERLASLGLLLAGVAHEVRNPLAGVMQALDLLRDAATSSERGELVALAERNAARIAHLIDEVLLLGRQQPPNPEAVPLVAWLRRWCSELPQPEQTRVSVQGSDAIAAWVDVRHLQTIVDNLVRNALAFASAQPGAVQVTVSAANEQVCLTVADDGPGVADELAERLFEPFVSGRANGTGLGLYLVHELVRVNGGEVRYRRGPKGGAVFTVLLPQAARCG</sequence>
<protein>
    <recommendedName>
        <fullName evidence="2">histidine kinase</fullName>
        <ecNumber evidence="2">2.7.13.3</ecNumber>
    </recommendedName>
</protein>
<name>A0A2Z6DWV4_HYDTE</name>
<dbReference type="SMART" id="SM00387">
    <property type="entry name" value="HATPase_c"/>
    <property type="match status" value="1"/>
</dbReference>
<feature type="transmembrane region" description="Helical" evidence="4">
    <location>
        <begin position="26"/>
        <end position="45"/>
    </location>
</feature>
<dbReference type="RefSeq" id="WP_119334617.1">
    <property type="nucleotide sequence ID" value="NZ_AP018558.1"/>
</dbReference>
<dbReference type="InterPro" id="IPR005467">
    <property type="entry name" value="His_kinase_dom"/>
</dbReference>
<evidence type="ECO:0000256" key="2">
    <source>
        <dbReference type="ARBA" id="ARBA00012438"/>
    </source>
</evidence>
<dbReference type="PANTHER" id="PTHR43065">
    <property type="entry name" value="SENSOR HISTIDINE KINASE"/>
    <property type="match status" value="1"/>
</dbReference>
<keyword evidence="4" id="KW-0472">Membrane</keyword>
<dbReference type="InterPro" id="IPR036890">
    <property type="entry name" value="HATPase_C_sf"/>
</dbReference>
<evidence type="ECO:0000313" key="7">
    <source>
        <dbReference type="Proteomes" id="UP000262004"/>
    </source>
</evidence>
<dbReference type="SMART" id="SM00388">
    <property type="entry name" value="HisKA"/>
    <property type="match status" value="1"/>
</dbReference>
<dbReference type="PANTHER" id="PTHR43065:SF52">
    <property type="entry name" value="SENSOR PROTEIN KINASE PILS"/>
    <property type="match status" value="1"/>
</dbReference>
<dbReference type="Pfam" id="PF00512">
    <property type="entry name" value="HisKA"/>
    <property type="match status" value="1"/>
</dbReference>
<comment type="catalytic activity">
    <reaction evidence="1">
        <text>ATP + protein L-histidine = ADP + protein N-phospho-L-histidine.</text>
        <dbReference type="EC" id="2.7.13.3"/>
    </reaction>
</comment>
<dbReference type="Proteomes" id="UP000262004">
    <property type="component" value="Chromosome"/>
</dbReference>
<keyword evidence="7" id="KW-1185">Reference proteome</keyword>
<dbReference type="SUPFAM" id="SSF47384">
    <property type="entry name" value="Homodimeric domain of signal transducing histidine kinase"/>
    <property type="match status" value="1"/>
</dbReference>
<feature type="transmembrane region" description="Helical" evidence="4">
    <location>
        <begin position="81"/>
        <end position="102"/>
    </location>
</feature>
<dbReference type="Gene3D" id="1.10.287.130">
    <property type="match status" value="1"/>
</dbReference>
<accession>A0A2Z6DWV4</accession>
<keyword evidence="4" id="KW-1133">Transmembrane helix</keyword>
<organism evidence="6 7">
    <name type="scientific">Hydrogenophilus thermoluteolus</name>
    <name type="common">Pseudomonas hydrogenothermophila</name>
    <dbReference type="NCBI Taxonomy" id="297"/>
    <lineage>
        <taxon>Bacteria</taxon>
        <taxon>Pseudomonadati</taxon>
        <taxon>Pseudomonadota</taxon>
        <taxon>Hydrogenophilia</taxon>
        <taxon>Hydrogenophilales</taxon>
        <taxon>Hydrogenophilaceae</taxon>
        <taxon>Hydrogenophilus</taxon>
    </lineage>
</organism>
<keyword evidence="4" id="KW-0812">Transmembrane</keyword>
<dbReference type="Gene3D" id="3.30.565.10">
    <property type="entry name" value="Histidine kinase-like ATPase, C-terminal domain"/>
    <property type="match status" value="1"/>
</dbReference>
<dbReference type="InterPro" id="IPR035965">
    <property type="entry name" value="PAS-like_dom_sf"/>
</dbReference>
<keyword evidence="6" id="KW-0808">Transferase</keyword>
<evidence type="ECO:0000256" key="4">
    <source>
        <dbReference type="SAM" id="Phobius"/>
    </source>
</evidence>
<dbReference type="InterPro" id="IPR003661">
    <property type="entry name" value="HisK_dim/P_dom"/>
</dbReference>
<dbReference type="InterPro" id="IPR036097">
    <property type="entry name" value="HisK_dim/P_sf"/>
</dbReference>
<dbReference type="CDD" id="cd00082">
    <property type="entry name" value="HisKA"/>
    <property type="match status" value="1"/>
</dbReference>
<dbReference type="Pfam" id="PF02518">
    <property type="entry name" value="HATPase_c"/>
    <property type="match status" value="1"/>
</dbReference>
<dbReference type="KEGG" id="htl:HPTL_0541"/>
<feature type="transmembrane region" description="Helical" evidence="4">
    <location>
        <begin position="51"/>
        <end position="69"/>
    </location>
</feature>
<keyword evidence="6" id="KW-0418">Kinase</keyword>
<proteinExistence type="predicted"/>
<dbReference type="InterPro" id="IPR003594">
    <property type="entry name" value="HATPase_dom"/>
</dbReference>
<dbReference type="EMBL" id="AP018558">
    <property type="protein sequence ID" value="BBD76809.1"/>
    <property type="molecule type" value="Genomic_DNA"/>
</dbReference>
<reference evidence="6 7" key="1">
    <citation type="submission" date="2018-04" db="EMBL/GenBank/DDBJ databases">
        <title>Complete genome sequence of Hydrogenophilus thermoluteolus TH-1.</title>
        <authorList>
            <person name="Arai H."/>
        </authorList>
    </citation>
    <scope>NUCLEOTIDE SEQUENCE [LARGE SCALE GENOMIC DNA]</scope>
    <source>
        <strain evidence="6 7">TH-1</strain>
    </source>
</reference>
<feature type="transmembrane region" description="Helical" evidence="4">
    <location>
        <begin position="149"/>
        <end position="170"/>
    </location>
</feature>
<evidence type="ECO:0000256" key="3">
    <source>
        <dbReference type="ARBA" id="ARBA00022553"/>
    </source>
</evidence>
<keyword evidence="3" id="KW-0597">Phosphoprotein</keyword>
<dbReference type="OrthoDB" id="5287391at2"/>
<dbReference type="PRINTS" id="PR00344">
    <property type="entry name" value="BCTRLSENSOR"/>
</dbReference>
<dbReference type="AlphaFoldDB" id="A0A2Z6DWV4"/>
<feature type="transmembrane region" description="Helical" evidence="4">
    <location>
        <begin position="108"/>
        <end position="137"/>
    </location>
</feature>
<dbReference type="Pfam" id="PF25323">
    <property type="entry name" value="6TM_PilS"/>
    <property type="match status" value="1"/>
</dbReference>
<dbReference type="PROSITE" id="PS50109">
    <property type="entry name" value="HIS_KIN"/>
    <property type="match status" value="1"/>
</dbReference>
<dbReference type="InterPro" id="IPR004358">
    <property type="entry name" value="Sig_transdc_His_kin-like_C"/>
</dbReference>
<dbReference type="EC" id="2.7.13.3" evidence="2"/>
<dbReference type="SUPFAM" id="SSF55874">
    <property type="entry name" value="ATPase domain of HSP90 chaperone/DNA topoisomerase II/histidine kinase"/>
    <property type="match status" value="1"/>
</dbReference>
<dbReference type="SUPFAM" id="SSF55785">
    <property type="entry name" value="PYP-like sensor domain (PAS domain)"/>
    <property type="match status" value="1"/>
</dbReference>
<evidence type="ECO:0000313" key="6">
    <source>
        <dbReference type="EMBL" id="BBD76809.1"/>
    </source>
</evidence>
<evidence type="ECO:0000259" key="5">
    <source>
        <dbReference type="PROSITE" id="PS50109"/>
    </source>
</evidence>
<evidence type="ECO:0000256" key="1">
    <source>
        <dbReference type="ARBA" id="ARBA00000085"/>
    </source>
</evidence>
<feature type="domain" description="Histidine kinase" evidence="5">
    <location>
        <begin position="302"/>
        <end position="505"/>
    </location>
</feature>
<gene>
    <name evidence="6" type="ORF">HPTL_0541</name>
</gene>